<dbReference type="AlphaFoldDB" id="A0A8D8NSR2"/>
<dbReference type="EMBL" id="HBUE01294342">
    <property type="protein sequence ID" value="CAG6575543.1"/>
    <property type="molecule type" value="Transcribed_RNA"/>
</dbReference>
<proteinExistence type="predicted"/>
<evidence type="ECO:0000313" key="1">
    <source>
        <dbReference type="EMBL" id="CAG6575543.1"/>
    </source>
</evidence>
<name>A0A8D8NSR2_CULPI</name>
<organism evidence="1">
    <name type="scientific">Culex pipiens</name>
    <name type="common">House mosquito</name>
    <dbReference type="NCBI Taxonomy" id="7175"/>
    <lineage>
        <taxon>Eukaryota</taxon>
        <taxon>Metazoa</taxon>
        <taxon>Ecdysozoa</taxon>
        <taxon>Arthropoda</taxon>
        <taxon>Hexapoda</taxon>
        <taxon>Insecta</taxon>
        <taxon>Pterygota</taxon>
        <taxon>Neoptera</taxon>
        <taxon>Endopterygota</taxon>
        <taxon>Diptera</taxon>
        <taxon>Nematocera</taxon>
        <taxon>Culicoidea</taxon>
        <taxon>Culicidae</taxon>
        <taxon>Culicinae</taxon>
        <taxon>Culicini</taxon>
        <taxon>Culex</taxon>
        <taxon>Culex</taxon>
    </lineage>
</organism>
<accession>A0A8D8NSR2</accession>
<sequence length="108" mass="12761">MLMDLDRRERTVQHRPQVDETSRVVVDLRRATFRFHPNVVDSASRAGQLERAVVQRVVGSENFRFVEDDRPTNFPYPGGPAGWRDHDGKWVRFRKMYHISHSNLARHH</sequence>
<dbReference type="EMBL" id="HBUE01188547">
    <property type="protein sequence ID" value="CAG6523868.1"/>
    <property type="molecule type" value="Transcribed_RNA"/>
</dbReference>
<reference evidence="1" key="1">
    <citation type="submission" date="2021-05" db="EMBL/GenBank/DDBJ databases">
        <authorList>
            <person name="Alioto T."/>
            <person name="Alioto T."/>
            <person name="Gomez Garrido J."/>
        </authorList>
    </citation>
    <scope>NUCLEOTIDE SEQUENCE</scope>
</reference>
<protein>
    <submittedName>
        <fullName evidence="1">(northern house mosquito) hypothetical protein</fullName>
    </submittedName>
</protein>